<name>T1HLP3_RHOPR</name>
<dbReference type="AlphaFoldDB" id="T1HLP3"/>
<dbReference type="VEuPathDB" id="VectorBase:RPRC004967"/>
<dbReference type="EMBL" id="ACPB03016067">
    <property type="status" value="NOT_ANNOTATED_CDS"/>
    <property type="molecule type" value="Genomic_DNA"/>
</dbReference>
<organism evidence="1 2">
    <name type="scientific">Rhodnius prolixus</name>
    <name type="common">Triatomid bug</name>
    <dbReference type="NCBI Taxonomy" id="13249"/>
    <lineage>
        <taxon>Eukaryota</taxon>
        <taxon>Metazoa</taxon>
        <taxon>Ecdysozoa</taxon>
        <taxon>Arthropoda</taxon>
        <taxon>Hexapoda</taxon>
        <taxon>Insecta</taxon>
        <taxon>Pterygota</taxon>
        <taxon>Neoptera</taxon>
        <taxon>Paraneoptera</taxon>
        <taxon>Hemiptera</taxon>
        <taxon>Heteroptera</taxon>
        <taxon>Panheteroptera</taxon>
        <taxon>Cimicomorpha</taxon>
        <taxon>Reduviidae</taxon>
        <taxon>Triatominae</taxon>
        <taxon>Rhodnius</taxon>
    </lineage>
</organism>
<dbReference type="EMBL" id="ACPB03016068">
    <property type="status" value="NOT_ANNOTATED_CDS"/>
    <property type="molecule type" value="Genomic_DNA"/>
</dbReference>
<dbReference type="EMBL" id="ACPB03016066">
    <property type="status" value="NOT_ANNOTATED_CDS"/>
    <property type="molecule type" value="Genomic_DNA"/>
</dbReference>
<protein>
    <submittedName>
        <fullName evidence="1">Uncharacterized protein</fullName>
    </submittedName>
</protein>
<reference evidence="1" key="1">
    <citation type="submission" date="2015-05" db="UniProtKB">
        <authorList>
            <consortium name="EnsemblMetazoa"/>
        </authorList>
    </citation>
    <scope>IDENTIFICATION</scope>
</reference>
<dbReference type="EnsemblMetazoa" id="RPRC004967-RA">
    <property type="protein sequence ID" value="RPRC004967-PA"/>
    <property type="gene ID" value="RPRC004967"/>
</dbReference>
<dbReference type="InParanoid" id="T1HLP3"/>
<evidence type="ECO:0000313" key="2">
    <source>
        <dbReference type="Proteomes" id="UP000015103"/>
    </source>
</evidence>
<dbReference type="EMBL" id="ACPB03016069">
    <property type="status" value="NOT_ANNOTATED_CDS"/>
    <property type="molecule type" value="Genomic_DNA"/>
</dbReference>
<dbReference type="Proteomes" id="UP000015103">
    <property type="component" value="Unassembled WGS sequence"/>
</dbReference>
<proteinExistence type="predicted"/>
<sequence length="352" mass="39534">MLVKWYIVNAVMLLLITKGSARTSKVLDPAKERIIEEKLAKELEEAVKELEIAEKLEQENNSTRDSRGLLKKLSFLAGVKVGGILQSSGTLAASNSIRVFGKVLNTAVSVSYGSTDELEDLPLIPRPIIAGDELVRPLNNEEDLPRPTDVDSTAVSGAETNENKIRQALQNLPTPQATLQTIRQNFLKNHNDYVTRVNNKFLREAGEQHCIGRQPLPPYLQLVNKIISQYLIYSKSRKKNIQLCMSVHKFLYYIKLLEMHSRCYSCSRSAKLRNDFRFDLKNPTSSQSSVGCLKNKVLGNGLSCLTYFNILLKVLLVNPVASRLLADSLPIDVGITLDRCFYVFFTWASIDD</sequence>
<evidence type="ECO:0000313" key="1">
    <source>
        <dbReference type="EnsemblMetazoa" id="RPRC004967-PA"/>
    </source>
</evidence>
<keyword evidence="2" id="KW-1185">Reference proteome</keyword>
<accession>T1HLP3</accession>
<dbReference type="HOGENOM" id="CLU_788266_0_0_1"/>